<dbReference type="Pfam" id="PF06754">
    <property type="entry name" value="PhnG"/>
    <property type="match status" value="1"/>
</dbReference>
<comment type="caution">
    <text evidence="1">The sequence shown here is derived from an EMBL/GenBank/DDBJ whole genome shotgun (WGS) entry which is preliminary data.</text>
</comment>
<evidence type="ECO:0000313" key="2">
    <source>
        <dbReference type="Proteomes" id="UP000553193"/>
    </source>
</evidence>
<dbReference type="GO" id="GO:0061693">
    <property type="term" value="F:alpha-D-ribose 1-methylphosphonate 5-triphosphate synthase activity"/>
    <property type="evidence" value="ECO:0007669"/>
    <property type="project" value="UniProtKB-EC"/>
</dbReference>
<dbReference type="AlphaFoldDB" id="A0A840ABI4"/>
<name>A0A840ABI4_9PROT</name>
<evidence type="ECO:0000313" key="1">
    <source>
        <dbReference type="EMBL" id="MBB3897886.1"/>
    </source>
</evidence>
<dbReference type="GO" id="GO:0019634">
    <property type="term" value="P:organic phosphonate metabolic process"/>
    <property type="evidence" value="ECO:0007669"/>
    <property type="project" value="InterPro"/>
</dbReference>
<keyword evidence="1" id="KW-0808">Transferase</keyword>
<dbReference type="EMBL" id="JACIDJ010000002">
    <property type="protein sequence ID" value="MBB3897886.1"/>
    <property type="molecule type" value="Genomic_DNA"/>
</dbReference>
<protein>
    <submittedName>
        <fullName evidence="1">Alpha-D-ribose 1-methylphosphonate 5-triphosphate synthase subunit PhnG</fullName>
        <ecNumber evidence="1">2.7.8.37</ecNumber>
    </submittedName>
</protein>
<dbReference type="RefSeq" id="WP_242534937.1">
    <property type="nucleotide sequence ID" value="NZ_JACIDJ010000002.1"/>
</dbReference>
<dbReference type="EC" id="2.7.8.37" evidence="1"/>
<accession>A0A840ABI4</accession>
<dbReference type="Proteomes" id="UP000553193">
    <property type="component" value="Unassembled WGS sequence"/>
</dbReference>
<organism evidence="1 2">
    <name type="scientific">Roseococcus suduntuyensis</name>
    <dbReference type="NCBI Taxonomy" id="455361"/>
    <lineage>
        <taxon>Bacteria</taxon>
        <taxon>Pseudomonadati</taxon>
        <taxon>Pseudomonadota</taxon>
        <taxon>Alphaproteobacteria</taxon>
        <taxon>Acetobacterales</taxon>
        <taxon>Roseomonadaceae</taxon>
        <taxon>Roseococcus</taxon>
    </lineage>
</organism>
<reference evidence="1 2" key="1">
    <citation type="submission" date="2020-08" db="EMBL/GenBank/DDBJ databases">
        <title>Genomic Encyclopedia of Type Strains, Phase IV (KMG-IV): sequencing the most valuable type-strain genomes for metagenomic binning, comparative biology and taxonomic classification.</title>
        <authorList>
            <person name="Goeker M."/>
        </authorList>
    </citation>
    <scope>NUCLEOTIDE SEQUENCE [LARGE SCALE GENOMIC DNA]</scope>
    <source>
        <strain evidence="1 2">DSM 19979</strain>
    </source>
</reference>
<dbReference type="GO" id="GO:0015716">
    <property type="term" value="P:organic phosphonate transport"/>
    <property type="evidence" value="ECO:0007669"/>
    <property type="project" value="InterPro"/>
</dbReference>
<keyword evidence="2" id="KW-1185">Reference proteome</keyword>
<proteinExistence type="predicted"/>
<dbReference type="InterPro" id="IPR009609">
    <property type="entry name" value="Phosphonate_metab_PhnG"/>
</dbReference>
<sequence length="144" mass="15510">MMDRPSWMAVLARATEAEIEATLAGAPPLPPHRRVRGPEVGLTMLRGRAGGDGAVFNLSEATVARCTVALEDGTLGHGWRLGRSKRAAEWAAVLDALLQGEARRAEWLERVVTPLAEAQRAATARDARRTAATEVRFATLAAMR</sequence>
<dbReference type="NCBIfam" id="TIGR03293">
    <property type="entry name" value="PhnG_redo"/>
    <property type="match status" value="1"/>
</dbReference>
<gene>
    <name evidence="1" type="ORF">GGQ83_001323</name>
</gene>